<feature type="region of interest" description="Disordered" evidence="1">
    <location>
        <begin position="553"/>
        <end position="582"/>
    </location>
</feature>
<name>A0A7S3Q8B3_9STRA</name>
<feature type="region of interest" description="Disordered" evidence="1">
    <location>
        <begin position="72"/>
        <end position="100"/>
    </location>
</feature>
<reference evidence="2" key="1">
    <citation type="submission" date="2021-01" db="EMBL/GenBank/DDBJ databases">
        <authorList>
            <person name="Corre E."/>
            <person name="Pelletier E."/>
            <person name="Niang G."/>
            <person name="Scheremetjew M."/>
            <person name="Finn R."/>
            <person name="Kale V."/>
            <person name="Holt S."/>
            <person name="Cochrane G."/>
            <person name="Meng A."/>
            <person name="Brown T."/>
            <person name="Cohen L."/>
        </authorList>
    </citation>
    <scope>NUCLEOTIDE SEQUENCE</scope>
    <source>
        <strain evidence="2">MM31A-1</strain>
    </source>
</reference>
<feature type="region of interest" description="Disordered" evidence="1">
    <location>
        <begin position="435"/>
        <end position="478"/>
    </location>
</feature>
<gene>
    <name evidence="2" type="ORF">CDEB00056_LOCUS13115</name>
</gene>
<feature type="compositionally biased region" description="Polar residues" evidence="1">
    <location>
        <begin position="326"/>
        <end position="335"/>
    </location>
</feature>
<protein>
    <submittedName>
        <fullName evidence="2">Uncharacterized protein</fullName>
    </submittedName>
</protein>
<proteinExistence type="predicted"/>
<feature type="region of interest" description="Disordered" evidence="1">
    <location>
        <begin position="278"/>
        <end position="352"/>
    </location>
</feature>
<evidence type="ECO:0000256" key="1">
    <source>
        <dbReference type="SAM" id="MobiDB-lite"/>
    </source>
</evidence>
<feature type="region of interest" description="Disordered" evidence="1">
    <location>
        <begin position="700"/>
        <end position="720"/>
    </location>
</feature>
<feature type="compositionally biased region" description="Polar residues" evidence="1">
    <location>
        <begin position="302"/>
        <end position="319"/>
    </location>
</feature>
<dbReference type="AlphaFoldDB" id="A0A7S3Q8B3"/>
<dbReference type="EMBL" id="HBIO01017058">
    <property type="protein sequence ID" value="CAE0468262.1"/>
    <property type="molecule type" value="Transcribed_RNA"/>
</dbReference>
<sequence length="720" mass="79635">MSALTSPAIAPPDERFAVIKFIEEPPKHIFVEEWFDVGISIQLPRSKSVSSGSTYTVELKPILYRWTRGKTSSQPVSRSDSVQLSMNPPTISLPVSKTGSPSEHIAKARCRISCPVQSSKPTAFSIQFNDAKIDNPLFEIKPSFSQPLTIVNAKLKVESPGWEDTWYKDMGGRDKAMLAVASLCDKDGRIITDRKVPLHLTLRYDNEERSPVTKQDIFRMVGSSFHYIDPETGKASLQFRIEDVSKNHQGQNFIVEIGADKERSPDVAPAYSRSVCIRSKKKIKRAREDAAPTPQPTRPHPNHNQNLHSVQTQPPSAYNQPPPTGFQATLPSETFTIGAGGGGNGGISHNSQQVRQAMRGVIQWTEEIVKGSNSLGHLRWNVIGYAQNPDGSIDYNRPYYSMPNPNERINKILNMYAEETREHLRVLLASVEQSTKPDSYGGSSHSTSSHPVSSNLPSSHSTSSNVANSNHQSSFRPTEMNRTAEMRQWQTYQDHPQHMQNLVTHGSDMSPQAATTMPGASSVMPASGMPPLHNVPMQTNPGYWGMQNTQGIHTAAGSHSRPGMGPRDSERGSNQGEPEMSDMAIDGENRQADVQYVFAKVFKSLRSHKRLGFPAYSITNELLGFYREPSMGSGSGRFNPIQNHKEEFGTDELEQASRILRDAIVNRSRAVHSLKDWDSLTSMVDHALVYDWTKDALGGNSSSSGSGDVEIGSIPPREYL</sequence>
<accession>A0A7S3Q8B3</accession>
<feature type="compositionally biased region" description="Low complexity" evidence="1">
    <location>
        <begin position="443"/>
        <end position="470"/>
    </location>
</feature>
<evidence type="ECO:0000313" key="2">
    <source>
        <dbReference type="EMBL" id="CAE0468262.1"/>
    </source>
</evidence>
<organism evidence="2">
    <name type="scientific">Chaetoceros debilis</name>
    <dbReference type="NCBI Taxonomy" id="122233"/>
    <lineage>
        <taxon>Eukaryota</taxon>
        <taxon>Sar</taxon>
        <taxon>Stramenopiles</taxon>
        <taxon>Ochrophyta</taxon>
        <taxon>Bacillariophyta</taxon>
        <taxon>Coscinodiscophyceae</taxon>
        <taxon>Chaetocerotophycidae</taxon>
        <taxon>Chaetocerotales</taxon>
        <taxon>Chaetocerotaceae</taxon>
        <taxon>Chaetoceros</taxon>
    </lineage>
</organism>